<protein>
    <submittedName>
        <fullName evidence="2">Uncharacterized protein</fullName>
    </submittedName>
</protein>
<evidence type="ECO:0000256" key="1">
    <source>
        <dbReference type="SAM" id="MobiDB-lite"/>
    </source>
</evidence>
<organism evidence="2 3">
    <name type="scientific">Nephila pilipes</name>
    <name type="common">Giant wood spider</name>
    <name type="synonym">Nephila maculata</name>
    <dbReference type="NCBI Taxonomy" id="299642"/>
    <lineage>
        <taxon>Eukaryota</taxon>
        <taxon>Metazoa</taxon>
        <taxon>Ecdysozoa</taxon>
        <taxon>Arthropoda</taxon>
        <taxon>Chelicerata</taxon>
        <taxon>Arachnida</taxon>
        <taxon>Araneae</taxon>
        <taxon>Araneomorphae</taxon>
        <taxon>Entelegynae</taxon>
        <taxon>Araneoidea</taxon>
        <taxon>Nephilidae</taxon>
        <taxon>Nephila</taxon>
    </lineage>
</organism>
<feature type="region of interest" description="Disordered" evidence="1">
    <location>
        <begin position="43"/>
        <end position="77"/>
    </location>
</feature>
<evidence type="ECO:0000313" key="3">
    <source>
        <dbReference type="Proteomes" id="UP000887013"/>
    </source>
</evidence>
<evidence type="ECO:0000313" key="2">
    <source>
        <dbReference type="EMBL" id="GFT10793.1"/>
    </source>
</evidence>
<dbReference type="AlphaFoldDB" id="A0A8X6NFN6"/>
<name>A0A8X6NFN6_NEPPI</name>
<sequence length="77" mass="8707">MPIFKGMKCWENSLENSLVKVTPVTWGRGLSCSSEKYLLKNGPRPLEEDKKGKRRSIFTRGRGHPFASTVLRNENAA</sequence>
<dbReference type="EMBL" id="BMAW01008854">
    <property type="protein sequence ID" value="GFT10793.1"/>
    <property type="molecule type" value="Genomic_DNA"/>
</dbReference>
<proteinExistence type="predicted"/>
<accession>A0A8X6NFN6</accession>
<gene>
    <name evidence="2" type="ORF">NPIL_216311</name>
</gene>
<keyword evidence="3" id="KW-1185">Reference proteome</keyword>
<comment type="caution">
    <text evidence="2">The sequence shown here is derived from an EMBL/GenBank/DDBJ whole genome shotgun (WGS) entry which is preliminary data.</text>
</comment>
<feature type="compositionally biased region" description="Basic residues" evidence="1">
    <location>
        <begin position="52"/>
        <end position="63"/>
    </location>
</feature>
<reference evidence="2" key="1">
    <citation type="submission" date="2020-08" db="EMBL/GenBank/DDBJ databases">
        <title>Multicomponent nature underlies the extraordinary mechanical properties of spider dragline silk.</title>
        <authorList>
            <person name="Kono N."/>
            <person name="Nakamura H."/>
            <person name="Mori M."/>
            <person name="Yoshida Y."/>
            <person name="Ohtoshi R."/>
            <person name="Malay A.D."/>
            <person name="Moran D.A.P."/>
            <person name="Tomita M."/>
            <person name="Numata K."/>
            <person name="Arakawa K."/>
        </authorList>
    </citation>
    <scope>NUCLEOTIDE SEQUENCE</scope>
</reference>
<dbReference type="Proteomes" id="UP000887013">
    <property type="component" value="Unassembled WGS sequence"/>
</dbReference>